<dbReference type="RefSeq" id="WP_321391680.1">
    <property type="nucleotide sequence ID" value="NZ_CP139487.1"/>
</dbReference>
<sequence>MKTFFALLVLLTAEVRASTILFLGDSLTEGYQLSKEESFPSVIERKLSKTHKDLKVINGGVAGATSASGPKRMEWYKKTKIDVMVLALGANDGLRGMKVTETEKNLSAVIEKAQARGIKVVLAGMKMPTNMGEPYRTDFEKIFPKIAEKYKVRLIPFLLEGVGGNPKLNLPDGIHPNAKGYEVIANTVMKELEPEL</sequence>
<dbReference type="InterPro" id="IPR051532">
    <property type="entry name" value="Ester_Hydrolysis_Enzymes"/>
</dbReference>
<dbReference type="Proteomes" id="UP001324634">
    <property type="component" value="Chromosome"/>
</dbReference>
<organism evidence="2 3">
    <name type="scientific">Peredibacter starrii</name>
    <dbReference type="NCBI Taxonomy" id="28202"/>
    <lineage>
        <taxon>Bacteria</taxon>
        <taxon>Pseudomonadati</taxon>
        <taxon>Bdellovibrionota</taxon>
        <taxon>Bacteriovoracia</taxon>
        <taxon>Bacteriovoracales</taxon>
        <taxon>Bacteriovoracaceae</taxon>
        <taxon>Peredibacter</taxon>
    </lineage>
</organism>
<dbReference type="KEGG" id="psti:SOO65_14750"/>
<dbReference type="InterPro" id="IPR036514">
    <property type="entry name" value="SGNH_hydro_sf"/>
</dbReference>
<name>A0AAX4HKY5_9BACT</name>
<feature type="domain" description="SGNH hydrolase-type esterase" evidence="1">
    <location>
        <begin position="22"/>
        <end position="183"/>
    </location>
</feature>
<evidence type="ECO:0000313" key="2">
    <source>
        <dbReference type="EMBL" id="WPU63952.1"/>
    </source>
</evidence>
<keyword evidence="3" id="KW-1185">Reference proteome</keyword>
<proteinExistence type="predicted"/>
<dbReference type="AlphaFoldDB" id="A0AAX4HKY5"/>
<dbReference type="PANTHER" id="PTHR30383">
    <property type="entry name" value="THIOESTERASE 1/PROTEASE 1/LYSOPHOSPHOLIPASE L1"/>
    <property type="match status" value="1"/>
</dbReference>
<gene>
    <name evidence="2" type="ORF">SOO65_14750</name>
</gene>
<dbReference type="CDD" id="cd01822">
    <property type="entry name" value="Lysophospholipase_L1_like"/>
    <property type="match status" value="1"/>
</dbReference>
<dbReference type="EMBL" id="CP139487">
    <property type="protein sequence ID" value="WPU63952.1"/>
    <property type="molecule type" value="Genomic_DNA"/>
</dbReference>
<protein>
    <submittedName>
        <fullName evidence="2">Arylesterase</fullName>
    </submittedName>
</protein>
<dbReference type="InterPro" id="IPR013830">
    <property type="entry name" value="SGNH_hydro"/>
</dbReference>
<evidence type="ECO:0000313" key="3">
    <source>
        <dbReference type="Proteomes" id="UP001324634"/>
    </source>
</evidence>
<dbReference type="GO" id="GO:0004622">
    <property type="term" value="F:phosphatidylcholine lysophospholipase activity"/>
    <property type="evidence" value="ECO:0007669"/>
    <property type="project" value="TreeGrafter"/>
</dbReference>
<dbReference type="Gene3D" id="3.40.50.1110">
    <property type="entry name" value="SGNH hydrolase"/>
    <property type="match status" value="1"/>
</dbReference>
<evidence type="ECO:0000259" key="1">
    <source>
        <dbReference type="Pfam" id="PF13472"/>
    </source>
</evidence>
<dbReference type="Pfam" id="PF13472">
    <property type="entry name" value="Lipase_GDSL_2"/>
    <property type="match status" value="1"/>
</dbReference>
<dbReference type="SUPFAM" id="SSF52266">
    <property type="entry name" value="SGNH hydrolase"/>
    <property type="match status" value="1"/>
</dbReference>
<reference evidence="2 3" key="1">
    <citation type="submission" date="2023-11" db="EMBL/GenBank/DDBJ databases">
        <title>Peredibacter starrii A3.12.</title>
        <authorList>
            <person name="Mitchell R.J."/>
        </authorList>
    </citation>
    <scope>NUCLEOTIDE SEQUENCE [LARGE SCALE GENOMIC DNA]</scope>
    <source>
        <strain evidence="2 3">A3.12</strain>
    </source>
</reference>
<dbReference type="PANTHER" id="PTHR30383:SF24">
    <property type="entry name" value="THIOESTERASE 1_PROTEASE 1_LYSOPHOSPHOLIPASE L1"/>
    <property type="match status" value="1"/>
</dbReference>
<accession>A0AAX4HKY5</accession>